<keyword evidence="1" id="KW-0732">Signal</keyword>
<name>A0ABR1YT13_9PEZI</name>
<evidence type="ECO:0000256" key="1">
    <source>
        <dbReference type="SAM" id="SignalP"/>
    </source>
</evidence>
<keyword evidence="3" id="KW-1185">Reference proteome</keyword>
<comment type="caution">
    <text evidence="2">The sequence shown here is derived from an EMBL/GenBank/DDBJ whole genome shotgun (WGS) entry which is preliminary data.</text>
</comment>
<evidence type="ECO:0000313" key="2">
    <source>
        <dbReference type="EMBL" id="KAK8238126.1"/>
    </source>
</evidence>
<protein>
    <submittedName>
        <fullName evidence="2">Uncharacterized protein</fullName>
    </submittedName>
</protein>
<dbReference type="Proteomes" id="UP001492380">
    <property type="component" value="Unassembled WGS sequence"/>
</dbReference>
<organism evidence="2 3">
    <name type="scientific">Phyllosticta capitalensis</name>
    <dbReference type="NCBI Taxonomy" id="121624"/>
    <lineage>
        <taxon>Eukaryota</taxon>
        <taxon>Fungi</taxon>
        <taxon>Dikarya</taxon>
        <taxon>Ascomycota</taxon>
        <taxon>Pezizomycotina</taxon>
        <taxon>Dothideomycetes</taxon>
        <taxon>Dothideomycetes incertae sedis</taxon>
        <taxon>Botryosphaeriales</taxon>
        <taxon>Phyllostictaceae</taxon>
        <taxon>Phyllosticta</taxon>
    </lineage>
</organism>
<accession>A0ABR1YT13</accession>
<proteinExistence type="predicted"/>
<reference evidence="2 3" key="1">
    <citation type="submission" date="2024-04" db="EMBL/GenBank/DDBJ databases">
        <title>Phyllosticta paracitricarpa is synonymous to the EU quarantine fungus P. citricarpa based on phylogenomic analyses.</title>
        <authorList>
            <consortium name="Lawrence Berkeley National Laboratory"/>
            <person name="Van Ingen-Buijs V.A."/>
            <person name="Van Westerhoven A.C."/>
            <person name="Haridas S."/>
            <person name="Skiadas P."/>
            <person name="Martin F."/>
            <person name="Groenewald J.Z."/>
            <person name="Crous P.W."/>
            <person name="Seidl M.F."/>
        </authorList>
    </citation>
    <scope>NUCLEOTIDE SEQUENCE [LARGE SCALE GENOMIC DNA]</scope>
    <source>
        <strain evidence="2 3">CBS 123374</strain>
    </source>
</reference>
<dbReference type="PROSITE" id="PS51257">
    <property type="entry name" value="PROKAR_LIPOPROTEIN"/>
    <property type="match status" value="1"/>
</dbReference>
<evidence type="ECO:0000313" key="3">
    <source>
        <dbReference type="Proteomes" id="UP001492380"/>
    </source>
</evidence>
<dbReference type="EMBL" id="JBBWRZ010000004">
    <property type="protein sequence ID" value="KAK8238126.1"/>
    <property type="molecule type" value="Genomic_DNA"/>
</dbReference>
<feature type="chain" id="PRO_5047089517" evidence="1">
    <location>
        <begin position="26"/>
        <end position="157"/>
    </location>
</feature>
<gene>
    <name evidence="2" type="ORF">HDK90DRAFT_214096</name>
</gene>
<feature type="signal peptide" evidence="1">
    <location>
        <begin position="1"/>
        <end position="25"/>
    </location>
</feature>
<sequence>MERAPSTFCASLFANLLACLSPISAGCPLVVESCECPIMCLYARNKLALCVEQVFESTVASEETSANDTATLLRGTKDAVDRKNSLRSISNLQCEVEPRASAARVVQTLNYCTKREPLIIENTRRKEVVRLHQLGNDVRHKNEEDYAEVIRKKLLDA</sequence>